<sequence>MFERDDVADLPVPSPVPLSATCTLQGRVTSAAAARDFTATTLNQWGFPCLIDDAQLVVSELVTNALRHARADISAGPPIQLRLVNHRFHIGCAVRDSSERVPAPAAGGDLSETGRGLHLVEALTTTWGWILIGGNGGGSGNGEISAGGGGGKVVWALFEARAS</sequence>
<organism evidence="3 4">
    <name type="scientific">Planotetraspora phitsanulokensis</name>
    <dbReference type="NCBI Taxonomy" id="575192"/>
    <lineage>
        <taxon>Bacteria</taxon>
        <taxon>Bacillati</taxon>
        <taxon>Actinomycetota</taxon>
        <taxon>Actinomycetes</taxon>
        <taxon>Streptosporangiales</taxon>
        <taxon>Streptosporangiaceae</taxon>
        <taxon>Planotetraspora</taxon>
    </lineage>
</organism>
<dbReference type="GO" id="GO:0004674">
    <property type="term" value="F:protein serine/threonine kinase activity"/>
    <property type="evidence" value="ECO:0007669"/>
    <property type="project" value="UniProtKB-KW"/>
</dbReference>
<dbReference type="CDD" id="cd16936">
    <property type="entry name" value="HATPase_RsbW-like"/>
    <property type="match status" value="1"/>
</dbReference>
<evidence type="ECO:0000256" key="1">
    <source>
        <dbReference type="ARBA" id="ARBA00022527"/>
    </source>
</evidence>
<accession>A0A8J3TYE8</accession>
<dbReference type="Proteomes" id="UP000622547">
    <property type="component" value="Unassembled WGS sequence"/>
</dbReference>
<proteinExistence type="predicted"/>
<keyword evidence="3" id="KW-0067">ATP-binding</keyword>
<keyword evidence="4" id="KW-1185">Reference proteome</keyword>
<gene>
    <name evidence="3" type="ORF">Pph01_00080</name>
</gene>
<keyword evidence="1" id="KW-0808">Transferase</keyword>
<feature type="domain" description="Histidine kinase/HSP90-like ATPase" evidence="2">
    <location>
        <begin position="27"/>
        <end position="125"/>
    </location>
</feature>
<evidence type="ECO:0000313" key="3">
    <source>
        <dbReference type="EMBL" id="GII35005.1"/>
    </source>
</evidence>
<keyword evidence="1" id="KW-0723">Serine/threonine-protein kinase</keyword>
<comment type="caution">
    <text evidence="3">The sequence shown here is derived from an EMBL/GenBank/DDBJ whole genome shotgun (WGS) entry which is preliminary data.</text>
</comment>
<dbReference type="Pfam" id="PF13581">
    <property type="entry name" value="HATPase_c_2"/>
    <property type="match status" value="1"/>
</dbReference>
<dbReference type="GO" id="GO:0005524">
    <property type="term" value="F:ATP binding"/>
    <property type="evidence" value="ECO:0007669"/>
    <property type="project" value="UniProtKB-KW"/>
</dbReference>
<evidence type="ECO:0000313" key="4">
    <source>
        <dbReference type="Proteomes" id="UP000622547"/>
    </source>
</evidence>
<dbReference type="SUPFAM" id="SSF55874">
    <property type="entry name" value="ATPase domain of HSP90 chaperone/DNA topoisomerase II/histidine kinase"/>
    <property type="match status" value="1"/>
</dbReference>
<dbReference type="AlphaFoldDB" id="A0A8J3TYE8"/>
<dbReference type="InterPro" id="IPR036890">
    <property type="entry name" value="HATPase_C_sf"/>
</dbReference>
<keyword evidence="1" id="KW-0418">Kinase</keyword>
<dbReference type="PANTHER" id="PTHR35526">
    <property type="entry name" value="ANTI-SIGMA-F FACTOR RSBW-RELATED"/>
    <property type="match status" value="1"/>
</dbReference>
<protein>
    <submittedName>
        <fullName evidence="3">ATP-binding protein</fullName>
    </submittedName>
</protein>
<evidence type="ECO:0000259" key="2">
    <source>
        <dbReference type="Pfam" id="PF13581"/>
    </source>
</evidence>
<dbReference type="Gene3D" id="3.30.565.10">
    <property type="entry name" value="Histidine kinase-like ATPase, C-terminal domain"/>
    <property type="match status" value="1"/>
</dbReference>
<keyword evidence="3" id="KW-0547">Nucleotide-binding</keyword>
<dbReference type="InterPro" id="IPR003594">
    <property type="entry name" value="HATPase_dom"/>
</dbReference>
<reference evidence="3 4" key="1">
    <citation type="submission" date="2021-01" db="EMBL/GenBank/DDBJ databases">
        <title>Whole genome shotgun sequence of Planotetraspora phitsanulokensis NBRC 104273.</title>
        <authorList>
            <person name="Komaki H."/>
            <person name="Tamura T."/>
        </authorList>
    </citation>
    <scope>NUCLEOTIDE SEQUENCE [LARGE SCALE GENOMIC DNA]</scope>
    <source>
        <strain evidence="3 4">NBRC 104273</strain>
    </source>
</reference>
<dbReference type="EMBL" id="BOOP01000001">
    <property type="protein sequence ID" value="GII35005.1"/>
    <property type="molecule type" value="Genomic_DNA"/>
</dbReference>
<name>A0A8J3TYE8_9ACTN</name>
<dbReference type="PANTHER" id="PTHR35526:SF3">
    <property type="entry name" value="ANTI-SIGMA-F FACTOR RSBW"/>
    <property type="match status" value="1"/>
</dbReference>
<dbReference type="InterPro" id="IPR050267">
    <property type="entry name" value="Anti-sigma-factor_SerPK"/>
</dbReference>